<evidence type="ECO:0000313" key="5">
    <source>
        <dbReference type="Proteomes" id="UP001153714"/>
    </source>
</evidence>
<dbReference type="AlphaFoldDB" id="A0A9N9R208"/>
<dbReference type="PANTHER" id="PTHR15069:SF1">
    <property type="entry name" value="PROTEASOME ASSEMBLY CHAPERONE 1"/>
    <property type="match status" value="1"/>
</dbReference>
<keyword evidence="5" id="KW-1185">Reference proteome</keyword>
<sequence>MTTYGEIVEPVSRTAWEDWDDITFENSYIKLDWMLKTTVPDIINTLVLLEGKYLYDCVKNQSDNVLTMINSIKEVNLNVHKHQQLNLYICVIRDYNLLQSSEIVEILKPYILVSKNVVAIQTKPLIEFQTHELINKSCLIRTICSTKTSNLNFDYPKLQQPNFISGVSAGAICLREQLDLPGTAVVCYMEHPEVYKVEEIQKLLKELKVISNDNSGPDNVFNSNLYI</sequence>
<dbReference type="InterPro" id="IPR016565">
    <property type="entry name" value="Proteasome_assmbl_chp_1"/>
</dbReference>
<dbReference type="EMBL" id="OU893349">
    <property type="protein sequence ID" value="CAG9787736.1"/>
    <property type="molecule type" value="Genomic_DNA"/>
</dbReference>
<dbReference type="GO" id="GO:0005783">
    <property type="term" value="C:endoplasmic reticulum"/>
    <property type="evidence" value="ECO:0007669"/>
    <property type="project" value="InterPro"/>
</dbReference>
<evidence type="ECO:0000256" key="3">
    <source>
        <dbReference type="ARBA" id="ARBA00023186"/>
    </source>
</evidence>
<dbReference type="PANTHER" id="PTHR15069">
    <property type="entry name" value="PROTEASOME ASSEMBLY CHAPERONE 1"/>
    <property type="match status" value="1"/>
</dbReference>
<organism evidence="4 5">
    <name type="scientific">Diatraea saccharalis</name>
    <name type="common">sugarcane borer</name>
    <dbReference type="NCBI Taxonomy" id="40085"/>
    <lineage>
        <taxon>Eukaryota</taxon>
        <taxon>Metazoa</taxon>
        <taxon>Ecdysozoa</taxon>
        <taxon>Arthropoda</taxon>
        <taxon>Hexapoda</taxon>
        <taxon>Insecta</taxon>
        <taxon>Pterygota</taxon>
        <taxon>Neoptera</taxon>
        <taxon>Endopterygota</taxon>
        <taxon>Lepidoptera</taxon>
        <taxon>Glossata</taxon>
        <taxon>Ditrysia</taxon>
        <taxon>Pyraloidea</taxon>
        <taxon>Crambidae</taxon>
        <taxon>Crambinae</taxon>
        <taxon>Diatraea</taxon>
    </lineage>
</organism>
<evidence type="ECO:0000256" key="1">
    <source>
        <dbReference type="ARBA" id="ARBA00005261"/>
    </source>
</evidence>
<accession>A0A9N9R208</accession>
<reference evidence="4" key="2">
    <citation type="submission" date="2022-10" db="EMBL/GenBank/DDBJ databases">
        <authorList>
            <consortium name="ENA_rothamsted_submissions"/>
            <consortium name="culmorum"/>
            <person name="King R."/>
        </authorList>
    </citation>
    <scope>NUCLEOTIDE SEQUENCE</scope>
</reference>
<reference evidence="4" key="1">
    <citation type="submission" date="2021-12" db="EMBL/GenBank/DDBJ databases">
        <authorList>
            <person name="King R."/>
        </authorList>
    </citation>
    <scope>NUCLEOTIDE SEQUENCE</scope>
</reference>
<protein>
    <recommendedName>
        <fullName evidence="2">Proteasome assembly chaperone 1</fullName>
    </recommendedName>
</protein>
<dbReference type="GO" id="GO:0070628">
    <property type="term" value="F:proteasome binding"/>
    <property type="evidence" value="ECO:0007669"/>
    <property type="project" value="TreeGrafter"/>
</dbReference>
<comment type="similarity">
    <text evidence="1">Belongs to the PSMG1 family.</text>
</comment>
<dbReference type="OrthoDB" id="17536at2759"/>
<dbReference type="GO" id="GO:0080129">
    <property type="term" value="P:proteasome core complex assembly"/>
    <property type="evidence" value="ECO:0007669"/>
    <property type="project" value="TreeGrafter"/>
</dbReference>
<evidence type="ECO:0000256" key="2">
    <source>
        <dbReference type="ARBA" id="ARBA00019180"/>
    </source>
</evidence>
<keyword evidence="3" id="KW-0143">Chaperone</keyword>
<evidence type="ECO:0000313" key="4">
    <source>
        <dbReference type="EMBL" id="CAG9787736.1"/>
    </source>
</evidence>
<name>A0A9N9R208_9NEOP</name>
<gene>
    <name evidence="4" type="ORF">DIATSA_LOCUS5598</name>
</gene>
<proteinExistence type="inferred from homology"/>
<dbReference type="Proteomes" id="UP001153714">
    <property type="component" value="Chromosome 18"/>
</dbReference>